<dbReference type="GO" id="GO:0003677">
    <property type="term" value="F:DNA binding"/>
    <property type="evidence" value="ECO:0007669"/>
    <property type="project" value="UniProtKB-KW"/>
</dbReference>
<dbReference type="InterPro" id="IPR012340">
    <property type="entry name" value="NA-bd_OB-fold"/>
</dbReference>
<evidence type="ECO:0000259" key="2">
    <source>
        <dbReference type="Pfam" id="PF01796"/>
    </source>
</evidence>
<proteinExistence type="predicted"/>
<dbReference type="InterPro" id="IPR022002">
    <property type="entry name" value="ChsH2_Znr"/>
</dbReference>
<dbReference type="AlphaFoldDB" id="A0A193G2Z0"/>
<feature type="domain" description="ChsH2 rubredoxin-like zinc ribbon" evidence="3">
    <location>
        <begin position="27"/>
        <end position="60"/>
    </location>
</feature>
<dbReference type="KEGG" id="bbro:BAU06_22335"/>
<gene>
    <name evidence="4" type="ORF">BAU06_22335</name>
    <name evidence="5" type="ORF">BAU08_22865</name>
</gene>
<evidence type="ECO:0000313" key="7">
    <source>
        <dbReference type="Proteomes" id="UP000092213"/>
    </source>
</evidence>
<dbReference type="InterPro" id="IPR052513">
    <property type="entry name" value="Thioester_dehydratase-like"/>
</dbReference>
<feature type="region of interest" description="Disordered" evidence="1">
    <location>
        <begin position="1"/>
        <end position="20"/>
    </location>
</feature>
<dbReference type="Proteomes" id="UP000092213">
    <property type="component" value="Chromosome"/>
</dbReference>
<dbReference type="Gene3D" id="6.10.30.10">
    <property type="match status" value="1"/>
</dbReference>
<evidence type="ECO:0000313" key="6">
    <source>
        <dbReference type="Proteomes" id="UP000091897"/>
    </source>
</evidence>
<dbReference type="STRING" id="463025.BAU08_22865"/>
<reference evidence="6 7" key="1">
    <citation type="submission" date="2016-06" db="EMBL/GenBank/DDBJ databases">
        <title>Complete genome sequences of Bordetella bronchialis and Bordetella flabilis.</title>
        <authorList>
            <person name="LiPuma J.J."/>
            <person name="Spilker T."/>
        </authorList>
    </citation>
    <scope>NUCLEOTIDE SEQUENCE [LARGE SCALE GENOMIC DNA]</scope>
    <source>
        <strain evidence="5 7">AU17976</strain>
        <strain evidence="4 6">AU3182</strain>
    </source>
</reference>
<evidence type="ECO:0000313" key="4">
    <source>
        <dbReference type="EMBL" id="ANN68676.1"/>
    </source>
</evidence>
<accession>A0A193G2Z0</accession>
<dbReference type="Pfam" id="PF12172">
    <property type="entry name" value="zf-ChsH2"/>
    <property type="match status" value="1"/>
</dbReference>
<organism evidence="5 7">
    <name type="scientific">Bordetella bronchialis</name>
    <dbReference type="NCBI Taxonomy" id="463025"/>
    <lineage>
        <taxon>Bacteria</taxon>
        <taxon>Pseudomonadati</taxon>
        <taxon>Pseudomonadota</taxon>
        <taxon>Betaproteobacteria</taxon>
        <taxon>Burkholderiales</taxon>
        <taxon>Alcaligenaceae</taxon>
        <taxon>Bordetella</taxon>
    </lineage>
</organism>
<keyword evidence="5" id="KW-0238">DNA-binding</keyword>
<dbReference type="PANTHER" id="PTHR34075:SF5">
    <property type="entry name" value="BLR3430 PROTEIN"/>
    <property type="match status" value="1"/>
</dbReference>
<evidence type="ECO:0000256" key="1">
    <source>
        <dbReference type="SAM" id="MobiDB-lite"/>
    </source>
</evidence>
<feature type="domain" description="ChsH2 C-terminal OB-fold" evidence="2">
    <location>
        <begin position="61"/>
        <end position="121"/>
    </location>
</feature>
<dbReference type="Pfam" id="PF01796">
    <property type="entry name" value="OB_ChsH2_C"/>
    <property type="match status" value="1"/>
</dbReference>
<sequence length="139" mass="15467">MSKENNGRGDSPPPGPLGPEQTYFRYLADGEWRLPHCRACGKAQFYPRMACLACGGQDFDWVAPSGLGTIYSTTVMRRPAQAGGDRNLCLVDLDEGVRMMSRVEDVDPALPRIGDRVRAHIRREGEQNLVVFTLTEQAR</sequence>
<dbReference type="OrthoDB" id="5514845at2"/>
<dbReference type="RefSeq" id="WP_066355779.1">
    <property type="nucleotide sequence ID" value="NZ_CBCSFJ010000004.1"/>
</dbReference>
<evidence type="ECO:0000313" key="5">
    <source>
        <dbReference type="EMBL" id="ANN73816.1"/>
    </source>
</evidence>
<keyword evidence="6" id="KW-1185">Reference proteome</keyword>
<dbReference type="Proteomes" id="UP000091897">
    <property type="component" value="Chromosome"/>
</dbReference>
<dbReference type="PANTHER" id="PTHR34075">
    <property type="entry name" value="BLR3430 PROTEIN"/>
    <property type="match status" value="1"/>
</dbReference>
<dbReference type="InterPro" id="IPR002878">
    <property type="entry name" value="ChsH2_C"/>
</dbReference>
<dbReference type="EMBL" id="CP016171">
    <property type="protein sequence ID" value="ANN73816.1"/>
    <property type="molecule type" value="Genomic_DNA"/>
</dbReference>
<dbReference type="EMBL" id="CP016170">
    <property type="protein sequence ID" value="ANN68676.1"/>
    <property type="molecule type" value="Genomic_DNA"/>
</dbReference>
<name>A0A193G2Z0_9BORD</name>
<evidence type="ECO:0000259" key="3">
    <source>
        <dbReference type="Pfam" id="PF12172"/>
    </source>
</evidence>
<dbReference type="SUPFAM" id="SSF50249">
    <property type="entry name" value="Nucleic acid-binding proteins"/>
    <property type="match status" value="1"/>
</dbReference>
<protein>
    <submittedName>
        <fullName evidence="5">DNA-binding protein</fullName>
    </submittedName>
</protein>